<evidence type="ECO:0000313" key="3">
    <source>
        <dbReference type="EMBL" id="SHK20772.1"/>
    </source>
</evidence>
<keyword evidence="4" id="KW-1185">Reference proteome</keyword>
<organism evidence="3 4">
    <name type="scientific">Fibrobacter intestinalis</name>
    <dbReference type="NCBI Taxonomy" id="28122"/>
    <lineage>
        <taxon>Bacteria</taxon>
        <taxon>Pseudomonadati</taxon>
        <taxon>Fibrobacterota</taxon>
        <taxon>Fibrobacteria</taxon>
        <taxon>Fibrobacterales</taxon>
        <taxon>Fibrobacteraceae</taxon>
        <taxon>Fibrobacter</taxon>
    </lineage>
</organism>
<evidence type="ECO:0000256" key="1">
    <source>
        <dbReference type="SAM" id="MobiDB-lite"/>
    </source>
</evidence>
<feature type="chain" id="PRO_5009920354" description="Outer membrane protein beta-barrel domain-containing protein" evidence="2">
    <location>
        <begin position="22"/>
        <end position="292"/>
    </location>
</feature>
<sequence length="292" mass="32714">MTVNFNLFLAIAAILVSSLCAQQTSSTPAPVYYIIVTDTSALRSLPEGTVVYPAQPPNPQPLESAPKAVHHSASSDAFTDERGQTPNAENPRRPKRARSSFYFSPSLNFVANILKMERDDDYYDYYDEESELDALGLGMSFKLGWNIKNVVALHGTLEFTVAQGDLEYTRKKEGETNESISLDGAEFSRFFFGFGATIFPFRDTSSVFHGTFFSTSLGYSFGSYADWDYYSSDDFYVGFGFKAEVGKVWAVSERWHLGPSAAFSLDGYVGYDEDDFRRTCYSLWLGINIVRK</sequence>
<evidence type="ECO:0000256" key="2">
    <source>
        <dbReference type="SAM" id="SignalP"/>
    </source>
</evidence>
<keyword evidence="2" id="KW-0732">Signal</keyword>
<feature type="region of interest" description="Disordered" evidence="1">
    <location>
        <begin position="50"/>
        <end position="96"/>
    </location>
</feature>
<evidence type="ECO:0000313" key="4">
    <source>
        <dbReference type="Proteomes" id="UP000184275"/>
    </source>
</evidence>
<accession>A0A1M6QKJ9</accession>
<reference evidence="4" key="1">
    <citation type="submission" date="2016-11" db="EMBL/GenBank/DDBJ databases">
        <authorList>
            <person name="Varghese N."/>
            <person name="Submissions S."/>
        </authorList>
    </citation>
    <scope>NUCLEOTIDE SEQUENCE [LARGE SCALE GENOMIC DNA]</scope>
    <source>
        <strain evidence="4">UWOS</strain>
    </source>
</reference>
<protein>
    <recommendedName>
        <fullName evidence="5">Outer membrane protein beta-barrel domain-containing protein</fullName>
    </recommendedName>
</protein>
<gene>
    <name evidence="3" type="ORF">SAMN05720469_102139</name>
</gene>
<feature type="signal peptide" evidence="2">
    <location>
        <begin position="1"/>
        <end position="21"/>
    </location>
</feature>
<evidence type="ECO:0008006" key="5">
    <source>
        <dbReference type="Google" id="ProtNLM"/>
    </source>
</evidence>
<dbReference type="RefSeq" id="WP_220386970.1">
    <property type="nucleotide sequence ID" value="NZ_FRAW01000002.1"/>
</dbReference>
<dbReference type="AlphaFoldDB" id="A0A1M6QKJ9"/>
<dbReference type="EMBL" id="FRAW01000002">
    <property type="protein sequence ID" value="SHK20772.1"/>
    <property type="molecule type" value="Genomic_DNA"/>
</dbReference>
<proteinExistence type="predicted"/>
<name>A0A1M6QKJ9_9BACT</name>
<dbReference type="Proteomes" id="UP000184275">
    <property type="component" value="Unassembled WGS sequence"/>
</dbReference>